<dbReference type="CDD" id="cd04730">
    <property type="entry name" value="NPD_like"/>
    <property type="match status" value="1"/>
</dbReference>
<dbReference type="PANTHER" id="PTHR32332">
    <property type="entry name" value="2-NITROPROPANE DIOXYGENASE"/>
    <property type="match status" value="1"/>
</dbReference>
<proteinExistence type="predicted"/>
<protein>
    <recommendedName>
        <fullName evidence="2">Probable nitronate monooxygenase</fullName>
    </recommendedName>
</protein>
<evidence type="ECO:0000313" key="6">
    <source>
        <dbReference type="EMBL" id="SHH94998.1"/>
    </source>
</evidence>
<evidence type="ECO:0000256" key="5">
    <source>
        <dbReference type="ARBA" id="ARBA00023002"/>
    </source>
</evidence>
<dbReference type="Gene3D" id="3.20.20.70">
    <property type="entry name" value="Aldolase class I"/>
    <property type="match status" value="1"/>
</dbReference>
<reference evidence="6 7" key="1">
    <citation type="submission" date="2016-11" db="EMBL/GenBank/DDBJ databases">
        <authorList>
            <person name="Jaros S."/>
            <person name="Januszkiewicz K."/>
            <person name="Wedrychowicz H."/>
        </authorList>
    </citation>
    <scope>NUCLEOTIDE SEQUENCE [LARGE SCALE GENOMIC DNA]</scope>
    <source>
        <strain evidence="6 7">DSM 13106</strain>
    </source>
</reference>
<dbReference type="Pfam" id="PF03060">
    <property type="entry name" value="NMO"/>
    <property type="match status" value="1"/>
</dbReference>
<dbReference type="EMBL" id="FQXR01000006">
    <property type="protein sequence ID" value="SHH94998.1"/>
    <property type="molecule type" value="Genomic_DNA"/>
</dbReference>
<dbReference type="GO" id="GO:0051213">
    <property type="term" value="F:dioxygenase activity"/>
    <property type="evidence" value="ECO:0007669"/>
    <property type="project" value="UniProtKB-KW"/>
</dbReference>
<keyword evidence="5" id="KW-0560">Oxidoreductase</keyword>
<dbReference type="PANTHER" id="PTHR32332:SF18">
    <property type="entry name" value="2-NITROPROPANE DIOXYGENASE"/>
    <property type="match status" value="1"/>
</dbReference>
<dbReference type="Proteomes" id="UP000184389">
    <property type="component" value="Unassembled WGS sequence"/>
</dbReference>
<evidence type="ECO:0000256" key="4">
    <source>
        <dbReference type="ARBA" id="ARBA00022643"/>
    </source>
</evidence>
<evidence type="ECO:0000256" key="2">
    <source>
        <dbReference type="ARBA" id="ARBA00013457"/>
    </source>
</evidence>
<dbReference type="InterPro" id="IPR004136">
    <property type="entry name" value="NMO"/>
</dbReference>
<keyword evidence="4" id="KW-0288">FMN</keyword>
<name>A0A1M5X602_9FIRM</name>
<dbReference type="OrthoDB" id="9778912at2"/>
<dbReference type="GO" id="GO:0018580">
    <property type="term" value="F:nitronate monooxygenase activity"/>
    <property type="evidence" value="ECO:0007669"/>
    <property type="project" value="InterPro"/>
</dbReference>
<dbReference type="RefSeq" id="WP_072744166.1">
    <property type="nucleotide sequence ID" value="NZ_FQXR01000006.1"/>
</dbReference>
<sequence>MELPELKIGNLIAKIPIVQGGMGVGISLSSLAGNVALNGGIGVISGVEIGFNEPDYYKNKKEANLRALKKHIKKAQEICNDGIVGINLMSVQNNFAEMAQKAVEEKIDIIFSGAGLPLELPKFTDGSDTKIAPIVSSGRAISLICKSWDRHYQVVPDAVVVEGPKAGGHLGFSKEDLDDPSKELDNLLLEVLKAIKPYEEKYNKKIPVIAGGGIFNGEDIAKFLELGASGVQMGSRFVATSECDASQAFKETYVNCKSEDIQIINSPVGLIGRAINNDFLNEVKLGLKKPIKCIANCLKPCDPTKSQYCIADALINAQKGNMKSGFAFAGENAYKIDKIVSVKELIEELISEAKLCFKSFSNGD</sequence>
<evidence type="ECO:0000313" key="7">
    <source>
        <dbReference type="Proteomes" id="UP000184389"/>
    </source>
</evidence>
<organism evidence="6 7">
    <name type="scientific">Sporanaerobacter acetigenes DSM 13106</name>
    <dbReference type="NCBI Taxonomy" id="1123281"/>
    <lineage>
        <taxon>Bacteria</taxon>
        <taxon>Bacillati</taxon>
        <taxon>Bacillota</taxon>
        <taxon>Tissierellia</taxon>
        <taxon>Tissierellales</taxon>
        <taxon>Sporanaerobacteraceae</taxon>
        <taxon>Sporanaerobacter</taxon>
    </lineage>
</organism>
<evidence type="ECO:0000256" key="3">
    <source>
        <dbReference type="ARBA" id="ARBA00022630"/>
    </source>
</evidence>
<keyword evidence="3" id="KW-0285">Flavoprotein</keyword>
<dbReference type="STRING" id="1123281.SAMN02745180_01495"/>
<dbReference type="SUPFAM" id="SSF51412">
    <property type="entry name" value="Inosine monophosphate dehydrogenase (IMPDH)"/>
    <property type="match status" value="1"/>
</dbReference>
<evidence type="ECO:0000256" key="1">
    <source>
        <dbReference type="ARBA" id="ARBA00003535"/>
    </source>
</evidence>
<gene>
    <name evidence="6" type="ORF">SAMN02745180_01495</name>
</gene>
<dbReference type="AlphaFoldDB" id="A0A1M5X602"/>
<comment type="function">
    <text evidence="1">Nitronate monooxygenase that uses molecular oxygen to catalyze the oxidative denitrification of alkyl nitronates. Acts on propionate 3-nitronate (P3N), the presumed physiological substrate. Probably functions in the detoxification of P3N, a metabolic poison produced by plants and fungi as a defense mechanism.</text>
</comment>
<keyword evidence="6" id="KW-0223">Dioxygenase</keyword>
<accession>A0A1M5X602</accession>
<dbReference type="InterPro" id="IPR013785">
    <property type="entry name" value="Aldolase_TIM"/>
</dbReference>
<keyword evidence="7" id="KW-1185">Reference proteome</keyword>